<organism evidence="1 2">
    <name type="scientific">Advenella kashmirensis W13003</name>
    <dbReference type="NCBI Taxonomy" id="1424334"/>
    <lineage>
        <taxon>Bacteria</taxon>
        <taxon>Pseudomonadati</taxon>
        <taxon>Pseudomonadota</taxon>
        <taxon>Betaproteobacteria</taxon>
        <taxon>Burkholderiales</taxon>
        <taxon>Alcaligenaceae</taxon>
    </lineage>
</organism>
<name>V8QQZ1_9BURK</name>
<protein>
    <submittedName>
        <fullName evidence="1">Uncharacterized protein</fullName>
    </submittedName>
</protein>
<dbReference type="HOGENOM" id="CLU_3408482_0_0_4"/>
<proteinExistence type="predicted"/>
<sequence>MRIADNATNFCIMVKYLEEGLAGIATISL</sequence>
<dbReference type="STRING" id="1424334.W822_15050"/>
<keyword evidence="2" id="KW-1185">Reference proteome</keyword>
<dbReference type="EMBL" id="AYXT01000010">
    <property type="protein sequence ID" value="ETF02396.1"/>
    <property type="molecule type" value="Genomic_DNA"/>
</dbReference>
<comment type="caution">
    <text evidence="1">The sequence shown here is derived from an EMBL/GenBank/DDBJ whole genome shotgun (WGS) entry which is preliminary data.</text>
</comment>
<gene>
    <name evidence="1" type="ORF">W822_15050</name>
</gene>
<dbReference type="AlphaFoldDB" id="V8QQZ1"/>
<evidence type="ECO:0000313" key="2">
    <source>
        <dbReference type="Proteomes" id="UP000018733"/>
    </source>
</evidence>
<reference evidence="1 2" key="1">
    <citation type="journal article" date="2014" name="Genome Announc.">
        <title>Draft Genome Sequence of Advenella kashmirensis Strain W13003, a Polycyclic Aromatic Hydrocarbon-Degrading Bacterium.</title>
        <authorList>
            <person name="Wang X."/>
            <person name="Jin D."/>
            <person name="Zhou L."/>
            <person name="Wu L."/>
            <person name="An W."/>
            <person name="Zhao L."/>
        </authorList>
    </citation>
    <scope>NUCLEOTIDE SEQUENCE [LARGE SCALE GENOMIC DNA]</scope>
    <source>
        <strain evidence="1 2">W13003</strain>
    </source>
</reference>
<evidence type="ECO:0000313" key="1">
    <source>
        <dbReference type="EMBL" id="ETF02396.1"/>
    </source>
</evidence>
<accession>V8QQZ1</accession>
<dbReference type="Proteomes" id="UP000018733">
    <property type="component" value="Unassembled WGS sequence"/>
</dbReference>